<evidence type="ECO:0000313" key="8">
    <source>
        <dbReference type="EMBL" id="ANQ08418.1"/>
    </source>
</evidence>
<dbReference type="InterPro" id="IPR001792">
    <property type="entry name" value="Acylphosphatase-like_dom"/>
</dbReference>
<dbReference type="VEuPathDB" id="PlasmoDB:PCOAH_00024320"/>
<dbReference type="EMBL" id="CP016247">
    <property type="protein sequence ID" value="ANQ08418.1"/>
    <property type="molecule type" value="Genomic_DNA"/>
</dbReference>
<sequence length="327" mass="38691">MRLMTVVHSFFLFPPTKSSLRGSHLLRNFCSSSKMIHTFDFEVFGKVQGVFFRKYTKLEADKLNIKGHVMNTDRNTVVGKAESDNKESLEKFKNFLKNIGSPSSRIDDCLITNEKTLEGGVPNIGNSIQAQVLPHHPNPMKRRKTASKVQDLERSLRRRGGKVKTIYEKNSDEEIKALIEEKISYIWNYIMHIDDIVSEEEFAKVDMKQKMEKKQTLRKTDHTEEIIYYNKNMNNFINVQKVRKALHHFKIQVSVDDIFYMFLYFTNNNYFQKNIKNDIYFCDHIDKRKEKIKFHSINVDNLYISYDMFRQIFLNIDLNIESNGQIW</sequence>
<evidence type="ECO:0000256" key="6">
    <source>
        <dbReference type="RuleBase" id="RU004168"/>
    </source>
</evidence>
<dbReference type="InterPro" id="IPR036046">
    <property type="entry name" value="Acylphosphatase-like_dom_sf"/>
</dbReference>
<comment type="similarity">
    <text evidence="1 6">Belongs to the acylphosphatase family.</text>
</comment>
<dbReference type="OrthoDB" id="370356at2759"/>
<organism evidence="8 9">
    <name type="scientific">Plasmodium coatneyi</name>
    <dbReference type="NCBI Taxonomy" id="208452"/>
    <lineage>
        <taxon>Eukaryota</taxon>
        <taxon>Sar</taxon>
        <taxon>Alveolata</taxon>
        <taxon>Apicomplexa</taxon>
        <taxon>Aconoidasida</taxon>
        <taxon>Haemosporida</taxon>
        <taxon>Plasmodiidae</taxon>
        <taxon>Plasmodium</taxon>
    </lineage>
</organism>
<dbReference type="PROSITE" id="PS00150">
    <property type="entry name" value="ACYLPHOSPHATASE_1"/>
    <property type="match status" value="1"/>
</dbReference>
<dbReference type="Gene3D" id="3.30.70.100">
    <property type="match status" value="1"/>
</dbReference>
<proteinExistence type="inferred from homology"/>
<dbReference type="RefSeq" id="XP_019915113.1">
    <property type="nucleotide sequence ID" value="XM_020059237.1"/>
</dbReference>
<dbReference type="EC" id="3.6.1.7" evidence="2 5"/>
<feature type="domain" description="Acylphosphatase-like" evidence="7">
    <location>
        <begin position="38"/>
        <end position="134"/>
    </location>
</feature>
<keyword evidence="3 5" id="KW-0378">Hydrolase</keyword>
<dbReference type="Pfam" id="PF00708">
    <property type="entry name" value="Acylphosphatase"/>
    <property type="match status" value="1"/>
</dbReference>
<feature type="active site" evidence="5">
    <location>
        <position position="53"/>
    </location>
</feature>
<dbReference type="SUPFAM" id="SSF54975">
    <property type="entry name" value="Acylphosphatase/BLUF domain-like"/>
    <property type="match status" value="1"/>
</dbReference>
<feature type="active site" evidence="5">
    <location>
        <position position="71"/>
    </location>
</feature>
<dbReference type="InterPro" id="IPR017968">
    <property type="entry name" value="Acylphosphatase_CS"/>
</dbReference>
<gene>
    <name evidence="8" type="ORF">PCOAH_00024320</name>
</gene>
<keyword evidence="9" id="KW-1185">Reference proteome</keyword>
<dbReference type="PROSITE" id="PS51160">
    <property type="entry name" value="ACYLPHOSPHATASE_3"/>
    <property type="match status" value="1"/>
</dbReference>
<evidence type="ECO:0000256" key="3">
    <source>
        <dbReference type="ARBA" id="ARBA00022801"/>
    </source>
</evidence>
<dbReference type="PANTHER" id="PTHR10029:SF3">
    <property type="entry name" value="ACYLPHOSPHATASE-RELATED"/>
    <property type="match status" value="1"/>
</dbReference>
<dbReference type="PANTHER" id="PTHR10029">
    <property type="entry name" value="ACYLPHOSPHATASE"/>
    <property type="match status" value="1"/>
</dbReference>
<dbReference type="Proteomes" id="UP000092716">
    <property type="component" value="Chromosome 9"/>
</dbReference>
<evidence type="ECO:0000256" key="4">
    <source>
        <dbReference type="ARBA" id="ARBA00047645"/>
    </source>
</evidence>
<reference evidence="9" key="1">
    <citation type="submission" date="2016-06" db="EMBL/GenBank/DDBJ databases">
        <title>First high quality genome sequence of Plasmodium coatneyi using continuous long reads from single molecule, real-time sequencing.</title>
        <authorList>
            <person name="Chien J.-T."/>
            <person name="Pakala S.B."/>
            <person name="Geraldo J.A."/>
            <person name="Lapp S.A."/>
            <person name="Barnwell J.W."/>
            <person name="Kissinger J.C."/>
            <person name="Galinski M.R."/>
            <person name="Humphrey J.C."/>
        </authorList>
    </citation>
    <scope>NUCLEOTIDE SEQUENCE [LARGE SCALE GENOMIC DNA]</scope>
    <source>
        <strain evidence="9">Hackeri</strain>
    </source>
</reference>
<dbReference type="GeneID" id="30909160"/>
<dbReference type="InterPro" id="IPR020456">
    <property type="entry name" value="Acylphosphatase"/>
</dbReference>
<dbReference type="KEGG" id="pcot:PCOAH_00024320"/>
<evidence type="ECO:0000256" key="1">
    <source>
        <dbReference type="ARBA" id="ARBA00005614"/>
    </source>
</evidence>
<comment type="catalytic activity">
    <reaction evidence="4 5">
        <text>an acyl phosphate + H2O = a carboxylate + phosphate + H(+)</text>
        <dbReference type="Rhea" id="RHEA:14965"/>
        <dbReference type="ChEBI" id="CHEBI:15377"/>
        <dbReference type="ChEBI" id="CHEBI:15378"/>
        <dbReference type="ChEBI" id="CHEBI:29067"/>
        <dbReference type="ChEBI" id="CHEBI:43474"/>
        <dbReference type="ChEBI" id="CHEBI:59918"/>
        <dbReference type="EC" id="3.6.1.7"/>
    </reaction>
</comment>
<evidence type="ECO:0000256" key="2">
    <source>
        <dbReference type="ARBA" id="ARBA00012150"/>
    </source>
</evidence>
<evidence type="ECO:0000256" key="5">
    <source>
        <dbReference type="PROSITE-ProRule" id="PRU00520"/>
    </source>
</evidence>
<dbReference type="GO" id="GO:0003998">
    <property type="term" value="F:acylphosphatase activity"/>
    <property type="evidence" value="ECO:0007669"/>
    <property type="project" value="UniProtKB-EC"/>
</dbReference>
<evidence type="ECO:0000259" key="7">
    <source>
        <dbReference type="PROSITE" id="PS51160"/>
    </source>
</evidence>
<evidence type="ECO:0000313" key="9">
    <source>
        <dbReference type="Proteomes" id="UP000092716"/>
    </source>
</evidence>
<dbReference type="AlphaFoldDB" id="A0A1B1E067"/>
<protein>
    <recommendedName>
        <fullName evidence="2 5">acylphosphatase</fullName>
        <ecNumber evidence="2 5">3.6.1.7</ecNumber>
    </recommendedName>
</protein>
<name>A0A1B1E067_9APIC</name>
<accession>A0A1B1E067</accession>
<dbReference type="PRINTS" id="PR00112">
    <property type="entry name" value="ACYLPHPHTASE"/>
</dbReference>